<dbReference type="InterPro" id="IPR009057">
    <property type="entry name" value="Homeodomain-like_sf"/>
</dbReference>
<dbReference type="InterPro" id="IPR001647">
    <property type="entry name" value="HTH_TetR"/>
</dbReference>
<dbReference type="EMBL" id="MLJW01000429">
    <property type="protein sequence ID" value="OIQ87303.1"/>
    <property type="molecule type" value="Genomic_DNA"/>
</dbReference>
<feature type="domain" description="HTH tetR-type" evidence="5">
    <location>
        <begin position="33"/>
        <end position="93"/>
    </location>
</feature>
<keyword evidence="3" id="KW-0804">Transcription</keyword>
<evidence type="ECO:0000313" key="6">
    <source>
        <dbReference type="EMBL" id="OIQ87303.1"/>
    </source>
</evidence>
<evidence type="ECO:0000259" key="5">
    <source>
        <dbReference type="PROSITE" id="PS50977"/>
    </source>
</evidence>
<sequence length="221" mass="24310">MDSRGVRIRRVDKASEASSEPMLRRRPRQSRARASARALQESFVQVLLERGYRGITVREVALVAGVSVGTFYEYFGDLRALAAVSIAVNVKALERELRGVAARARGEPPLAVVAAMSGAMSARVLGAPVRWRALLQLEREVSTPAAYRRQYAYWVDLWREALDMAVPQPHSAALAHMVHAITYGWLSQCLLTLEPPLDTAALQAQLHTALFGYLERAGTAG</sequence>
<dbReference type="PANTHER" id="PTHR30055:SF234">
    <property type="entry name" value="HTH-TYPE TRANSCRIPTIONAL REGULATOR BETI"/>
    <property type="match status" value="1"/>
</dbReference>
<comment type="caution">
    <text evidence="6">The sequence shown here is derived from an EMBL/GenBank/DDBJ whole genome shotgun (WGS) entry which is preliminary data.</text>
</comment>
<dbReference type="PROSITE" id="PS50977">
    <property type="entry name" value="HTH_TETR_2"/>
    <property type="match status" value="1"/>
</dbReference>
<dbReference type="InterPro" id="IPR050109">
    <property type="entry name" value="HTH-type_TetR-like_transc_reg"/>
</dbReference>
<dbReference type="GO" id="GO:0000976">
    <property type="term" value="F:transcription cis-regulatory region binding"/>
    <property type="evidence" value="ECO:0007669"/>
    <property type="project" value="TreeGrafter"/>
</dbReference>
<dbReference type="AlphaFoldDB" id="A0A1J5R5H8"/>
<reference evidence="6" key="1">
    <citation type="submission" date="2016-10" db="EMBL/GenBank/DDBJ databases">
        <title>Sequence of Gallionella enrichment culture.</title>
        <authorList>
            <person name="Poehlein A."/>
            <person name="Muehling M."/>
            <person name="Daniel R."/>
        </authorList>
    </citation>
    <scope>NUCLEOTIDE SEQUENCE</scope>
</reference>
<accession>A0A1J5R5H8</accession>
<organism evidence="6">
    <name type="scientific">mine drainage metagenome</name>
    <dbReference type="NCBI Taxonomy" id="410659"/>
    <lineage>
        <taxon>unclassified sequences</taxon>
        <taxon>metagenomes</taxon>
        <taxon>ecological metagenomes</taxon>
    </lineage>
</organism>
<dbReference type="SUPFAM" id="SSF46689">
    <property type="entry name" value="Homeodomain-like"/>
    <property type="match status" value="1"/>
</dbReference>
<dbReference type="GO" id="GO:0003700">
    <property type="term" value="F:DNA-binding transcription factor activity"/>
    <property type="evidence" value="ECO:0007669"/>
    <property type="project" value="TreeGrafter"/>
</dbReference>
<keyword evidence="2" id="KW-0238">DNA-binding</keyword>
<proteinExistence type="predicted"/>
<dbReference type="PANTHER" id="PTHR30055">
    <property type="entry name" value="HTH-TYPE TRANSCRIPTIONAL REGULATOR RUTR"/>
    <property type="match status" value="1"/>
</dbReference>
<evidence type="ECO:0000256" key="3">
    <source>
        <dbReference type="ARBA" id="ARBA00023163"/>
    </source>
</evidence>
<dbReference type="Pfam" id="PF00440">
    <property type="entry name" value="TetR_N"/>
    <property type="match status" value="1"/>
</dbReference>
<gene>
    <name evidence="6" type="ORF">GALL_308220</name>
</gene>
<feature type="region of interest" description="Disordered" evidence="4">
    <location>
        <begin position="10"/>
        <end position="31"/>
    </location>
</feature>
<protein>
    <submittedName>
        <fullName evidence="6">Bacterial regulatory protein, tetR family</fullName>
    </submittedName>
</protein>
<dbReference type="Gene3D" id="1.10.357.10">
    <property type="entry name" value="Tetracycline Repressor, domain 2"/>
    <property type="match status" value="1"/>
</dbReference>
<evidence type="ECO:0000256" key="2">
    <source>
        <dbReference type="ARBA" id="ARBA00023125"/>
    </source>
</evidence>
<evidence type="ECO:0000256" key="4">
    <source>
        <dbReference type="SAM" id="MobiDB-lite"/>
    </source>
</evidence>
<keyword evidence="1" id="KW-0805">Transcription regulation</keyword>
<name>A0A1J5R5H8_9ZZZZ</name>
<evidence type="ECO:0000256" key="1">
    <source>
        <dbReference type="ARBA" id="ARBA00023015"/>
    </source>
</evidence>